<name>A0AAD1QY49_PELCU</name>
<organism evidence="3 4">
    <name type="scientific">Pelobates cultripes</name>
    <name type="common">Western spadefoot toad</name>
    <dbReference type="NCBI Taxonomy" id="61616"/>
    <lineage>
        <taxon>Eukaryota</taxon>
        <taxon>Metazoa</taxon>
        <taxon>Chordata</taxon>
        <taxon>Craniata</taxon>
        <taxon>Vertebrata</taxon>
        <taxon>Euteleostomi</taxon>
        <taxon>Amphibia</taxon>
        <taxon>Batrachia</taxon>
        <taxon>Anura</taxon>
        <taxon>Pelobatoidea</taxon>
        <taxon>Pelobatidae</taxon>
        <taxon>Pelobates</taxon>
    </lineage>
</organism>
<reference evidence="3" key="1">
    <citation type="submission" date="2022-03" db="EMBL/GenBank/DDBJ databases">
        <authorList>
            <person name="Alioto T."/>
            <person name="Alioto T."/>
            <person name="Gomez Garrido J."/>
        </authorList>
    </citation>
    <scope>NUCLEOTIDE SEQUENCE</scope>
</reference>
<evidence type="ECO:0000313" key="3">
    <source>
        <dbReference type="EMBL" id="CAH2219211.1"/>
    </source>
</evidence>
<dbReference type="AlphaFoldDB" id="A0AAD1QY49"/>
<evidence type="ECO:0000313" key="4">
    <source>
        <dbReference type="Proteomes" id="UP001295444"/>
    </source>
</evidence>
<proteinExistence type="predicted"/>
<keyword evidence="4" id="KW-1185">Reference proteome</keyword>
<sequence length="137" mass="15452">MSETYTKTVLFKSMGKILSQNPFSTVKGRSNDGAGAAWYIIMVVGFFRLIKFFHLISNLCYDDMNEELDTEFNEKNKDFSKLTPKTVPFYENADAFIKNSNSTKGHENHSYTDQGQNKTAPTTTTKQNVTVVVATIT</sequence>
<keyword evidence="2" id="KW-0812">Transmembrane</keyword>
<keyword evidence="2" id="KW-1133">Transmembrane helix</keyword>
<evidence type="ECO:0000256" key="1">
    <source>
        <dbReference type="SAM" id="MobiDB-lite"/>
    </source>
</evidence>
<gene>
    <name evidence="3" type="ORF">PECUL_23A062005</name>
</gene>
<dbReference type="EMBL" id="OW240912">
    <property type="protein sequence ID" value="CAH2219211.1"/>
    <property type="molecule type" value="Genomic_DNA"/>
</dbReference>
<evidence type="ECO:0000256" key="2">
    <source>
        <dbReference type="SAM" id="Phobius"/>
    </source>
</evidence>
<protein>
    <submittedName>
        <fullName evidence="3">Uncharacterized protein</fullName>
    </submittedName>
</protein>
<accession>A0AAD1QY49</accession>
<feature type="region of interest" description="Disordered" evidence="1">
    <location>
        <begin position="101"/>
        <end position="124"/>
    </location>
</feature>
<dbReference type="Proteomes" id="UP001295444">
    <property type="component" value="Chromosome 01"/>
</dbReference>
<keyword evidence="2" id="KW-0472">Membrane</keyword>
<feature type="transmembrane region" description="Helical" evidence="2">
    <location>
        <begin position="36"/>
        <end position="56"/>
    </location>
</feature>